<evidence type="ECO:0008006" key="4">
    <source>
        <dbReference type="Google" id="ProtNLM"/>
    </source>
</evidence>
<accession>A0ABY7ZPZ4</accession>
<evidence type="ECO:0000313" key="2">
    <source>
        <dbReference type="EMBL" id="WDZ84143.1"/>
    </source>
</evidence>
<protein>
    <recommendedName>
        <fullName evidence="4">Phage shock protein B</fullName>
    </recommendedName>
</protein>
<keyword evidence="1" id="KW-0472">Membrane</keyword>
<name>A0ABY7ZPZ4_9ACTN</name>
<dbReference type="EMBL" id="CP118615">
    <property type="protein sequence ID" value="WDZ84143.1"/>
    <property type="molecule type" value="Genomic_DNA"/>
</dbReference>
<feature type="transmembrane region" description="Helical" evidence="1">
    <location>
        <begin position="6"/>
        <end position="24"/>
    </location>
</feature>
<evidence type="ECO:0000256" key="1">
    <source>
        <dbReference type="SAM" id="Phobius"/>
    </source>
</evidence>
<evidence type="ECO:0000313" key="3">
    <source>
        <dbReference type="Proteomes" id="UP001219605"/>
    </source>
</evidence>
<sequence length="77" mass="9058">MEFLLAFVVTGLAASGGWIAWYGVRGWSRYRDRRHELALTRARSEAQVRQAELAAHVRELELANETYEDFKRRHPER</sequence>
<gene>
    <name evidence="2" type="ORF">PVK37_27375</name>
</gene>
<organism evidence="2 3">
    <name type="scientific">Micromonospora cathayae</name>
    <dbReference type="NCBI Taxonomy" id="3028804"/>
    <lineage>
        <taxon>Bacteria</taxon>
        <taxon>Bacillati</taxon>
        <taxon>Actinomycetota</taxon>
        <taxon>Actinomycetes</taxon>
        <taxon>Micromonosporales</taxon>
        <taxon>Micromonosporaceae</taxon>
        <taxon>Micromonospora</taxon>
    </lineage>
</organism>
<dbReference type="RefSeq" id="WP_275030708.1">
    <property type="nucleotide sequence ID" value="NZ_CP118615.1"/>
</dbReference>
<reference evidence="2 3" key="1">
    <citation type="submission" date="2023-02" db="EMBL/GenBank/DDBJ databases">
        <authorList>
            <person name="Mo P."/>
        </authorList>
    </citation>
    <scope>NUCLEOTIDE SEQUENCE [LARGE SCALE GENOMIC DNA]</scope>
    <source>
        <strain evidence="2 3">HUAS 3</strain>
    </source>
</reference>
<keyword evidence="1" id="KW-0812">Transmembrane</keyword>
<dbReference type="Proteomes" id="UP001219605">
    <property type="component" value="Chromosome"/>
</dbReference>
<proteinExistence type="predicted"/>
<keyword evidence="3" id="KW-1185">Reference proteome</keyword>
<keyword evidence="1" id="KW-1133">Transmembrane helix</keyword>